<evidence type="ECO:0000313" key="1">
    <source>
        <dbReference type="EMBL" id="EFG79473.1"/>
    </source>
</evidence>
<reference evidence="1 2" key="1">
    <citation type="submission" date="2010-04" db="EMBL/GenBank/DDBJ databases">
        <authorList>
            <person name="Muzny D."/>
            <person name="Qin X."/>
            <person name="Deng J."/>
            <person name="Jiang H."/>
            <person name="Liu Y."/>
            <person name="Qu J."/>
            <person name="Song X.-Z."/>
            <person name="Zhang L."/>
            <person name="Thornton R."/>
            <person name="Coyle M."/>
            <person name="Francisco L."/>
            <person name="Jackson L."/>
            <person name="Javaid M."/>
            <person name="Korchina V."/>
            <person name="Kovar C."/>
            <person name="Mata R."/>
            <person name="Mathew T."/>
            <person name="Ngo R."/>
            <person name="Nguyen L."/>
            <person name="Nguyen N."/>
            <person name="Okwuonu G."/>
            <person name="Ongeri F."/>
            <person name="Pham C."/>
            <person name="Simmons D."/>
            <person name="Wilczek-Boney K."/>
            <person name="Hale W."/>
            <person name="Jakkamsetti A."/>
            <person name="Pham P."/>
            <person name="Ruth R."/>
            <person name="San Lucas F."/>
            <person name="Warren J."/>
            <person name="Zhang J."/>
            <person name="Zhao Z."/>
            <person name="Zhou C."/>
            <person name="Zhu D."/>
            <person name="Lee S."/>
            <person name="Bess C."/>
            <person name="Blankenburg K."/>
            <person name="Forbes L."/>
            <person name="Fu Q."/>
            <person name="Gubbala S."/>
            <person name="Hirani K."/>
            <person name="Jayaseelan J.C."/>
            <person name="Lara F."/>
            <person name="Munidasa M."/>
            <person name="Palculict T."/>
            <person name="Patil S."/>
            <person name="Pu L.-L."/>
            <person name="Saada N."/>
            <person name="Tang L."/>
            <person name="Weissenberger G."/>
            <person name="Zhu Y."/>
            <person name="Hemphill L."/>
            <person name="Shang Y."/>
            <person name="Youmans B."/>
            <person name="Ayvaz T."/>
            <person name="Ross M."/>
            <person name="Santibanez J."/>
            <person name="Aqrawi P."/>
            <person name="Gross S."/>
            <person name="Joshi V."/>
            <person name="Fowler G."/>
            <person name="Nazareth L."/>
            <person name="Reid J."/>
            <person name="Worley K."/>
            <person name="Petrosino J."/>
            <person name="Highlander S."/>
            <person name="Gibbs R."/>
        </authorList>
    </citation>
    <scope>NUCLEOTIDE SEQUENCE [LARGE SCALE GENOMIC DNA]</scope>
    <source>
        <strain evidence="1 2">ATCC BAA-614</strain>
    </source>
</reference>
<dbReference type="HOGENOM" id="CLU_3313062_0_0_11"/>
<comment type="caution">
    <text evidence="1">The sequence shown here is derived from an EMBL/GenBank/DDBJ whole genome shotgun (WGS) entry which is preliminary data.</text>
</comment>
<name>D5P379_9MYCO</name>
<accession>D5P379</accession>
<gene>
    <name evidence="1" type="ORF">HMPREF0591_0623</name>
</gene>
<protein>
    <submittedName>
        <fullName evidence="1">Uncharacterized protein</fullName>
    </submittedName>
</protein>
<dbReference type="Proteomes" id="UP000003653">
    <property type="component" value="Unassembled WGS sequence"/>
</dbReference>
<proteinExistence type="predicted"/>
<dbReference type="EMBL" id="ADNV01000071">
    <property type="protein sequence ID" value="EFG79473.1"/>
    <property type="molecule type" value="Genomic_DNA"/>
</dbReference>
<dbReference type="AlphaFoldDB" id="D5P379"/>
<sequence>MGFVEYGHWVTRRRQTGATVWEAFRRVERRDRVLFRASG</sequence>
<evidence type="ECO:0000313" key="2">
    <source>
        <dbReference type="Proteomes" id="UP000003653"/>
    </source>
</evidence>
<keyword evidence="2" id="KW-1185">Reference proteome</keyword>
<organism evidence="1 2">
    <name type="scientific">Mycobacterium parascrofulaceum ATCC BAA-614</name>
    <dbReference type="NCBI Taxonomy" id="525368"/>
    <lineage>
        <taxon>Bacteria</taxon>
        <taxon>Bacillati</taxon>
        <taxon>Actinomycetota</taxon>
        <taxon>Actinomycetes</taxon>
        <taxon>Mycobacteriales</taxon>
        <taxon>Mycobacteriaceae</taxon>
        <taxon>Mycobacterium</taxon>
        <taxon>Mycobacterium simiae complex</taxon>
    </lineage>
</organism>